<evidence type="ECO:0000259" key="2">
    <source>
        <dbReference type="Pfam" id="PF01826"/>
    </source>
</evidence>
<dbReference type="Proteomes" id="UP000301870">
    <property type="component" value="Chromosome 22"/>
</dbReference>
<keyword evidence="1" id="KW-0732">Signal</keyword>
<reference evidence="4" key="1">
    <citation type="submission" date="2025-08" db="UniProtKB">
        <authorList>
            <consortium name="RefSeq"/>
        </authorList>
    </citation>
    <scope>IDENTIFICATION</scope>
    <source>
        <strain evidence="4">Ishihara</strain>
        <tissue evidence="4">Whole body</tissue>
    </source>
</reference>
<dbReference type="GeneID" id="111356166"/>
<proteinExistence type="predicted"/>
<feature type="chain" id="PRO_5039891104" evidence="1">
    <location>
        <begin position="21"/>
        <end position="89"/>
    </location>
</feature>
<evidence type="ECO:0000256" key="1">
    <source>
        <dbReference type="SAM" id="SignalP"/>
    </source>
</evidence>
<organism evidence="3 4">
    <name type="scientific">Spodoptera litura</name>
    <name type="common">Asian cotton leafworm</name>
    <dbReference type="NCBI Taxonomy" id="69820"/>
    <lineage>
        <taxon>Eukaryota</taxon>
        <taxon>Metazoa</taxon>
        <taxon>Ecdysozoa</taxon>
        <taxon>Arthropoda</taxon>
        <taxon>Hexapoda</taxon>
        <taxon>Insecta</taxon>
        <taxon>Pterygota</taxon>
        <taxon>Neoptera</taxon>
        <taxon>Endopterygota</taxon>
        <taxon>Lepidoptera</taxon>
        <taxon>Glossata</taxon>
        <taxon>Ditrysia</taxon>
        <taxon>Noctuoidea</taxon>
        <taxon>Noctuidae</taxon>
        <taxon>Amphipyrinae</taxon>
        <taxon>Spodoptera</taxon>
    </lineage>
</organism>
<dbReference type="InterPro" id="IPR002919">
    <property type="entry name" value="TIL_dom"/>
</dbReference>
<gene>
    <name evidence="4" type="primary">LOC111356166</name>
</gene>
<dbReference type="KEGG" id="sliu:111356166"/>
<dbReference type="Gene3D" id="2.10.25.10">
    <property type="entry name" value="Laminin"/>
    <property type="match status" value="1"/>
</dbReference>
<dbReference type="OrthoDB" id="671595at2759"/>
<evidence type="ECO:0000313" key="3">
    <source>
        <dbReference type="Proteomes" id="UP000301870"/>
    </source>
</evidence>
<feature type="signal peptide" evidence="1">
    <location>
        <begin position="1"/>
        <end position="20"/>
    </location>
</feature>
<protein>
    <submittedName>
        <fullName evidence="4">Venom peptide BmKAPI-like</fullName>
    </submittedName>
</protein>
<dbReference type="Pfam" id="PF01826">
    <property type="entry name" value="TIL"/>
    <property type="match status" value="1"/>
</dbReference>
<name>A0A9J7IUG3_SPOLT</name>
<keyword evidence="3" id="KW-1185">Reference proteome</keyword>
<dbReference type="AlphaFoldDB" id="A0A9J7IUG3"/>
<dbReference type="RefSeq" id="XP_022826199.1">
    <property type="nucleotide sequence ID" value="XM_022970431.1"/>
</dbReference>
<dbReference type="SUPFAM" id="SSF57567">
    <property type="entry name" value="Serine protease inhibitors"/>
    <property type="match status" value="1"/>
</dbReference>
<dbReference type="InterPro" id="IPR036084">
    <property type="entry name" value="Ser_inhib-like_sf"/>
</dbReference>
<feature type="domain" description="TIL" evidence="2">
    <location>
        <begin position="30"/>
        <end position="89"/>
    </location>
</feature>
<accession>A0A9J7IUG3</accession>
<dbReference type="CDD" id="cd19941">
    <property type="entry name" value="TIL"/>
    <property type="match status" value="1"/>
</dbReference>
<sequence>MASYILPICLFVVVLTIISAAPPDEKPFDCKTDEYYLKCDLEVCLKTCEELKSPPPCPSIHPSCYSPACLCANGNLRNSEGKCVPAEQC</sequence>
<evidence type="ECO:0000313" key="4">
    <source>
        <dbReference type="RefSeq" id="XP_022826199.1"/>
    </source>
</evidence>